<comment type="caution">
    <text evidence="2">The sequence shown here is derived from an EMBL/GenBank/DDBJ whole genome shotgun (WGS) entry which is preliminary data.</text>
</comment>
<name>A0ABQ4ZPF1_9ASTR</name>
<reference evidence="2" key="2">
    <citation type="submission" date="2022-01" db="EMBL/GenBank/DDBJ databases">
        <authorList>
            <person name="Yamashiro T."/>
            <person name="Shiraishi A."/>
            <person name="Satake H."/>
            <person name="Nakayama K."/>
        </authorList>
    </citation>
    <scope>NUCLEOTIDE SEQUENCE</scope>
</reference>
<proteinExistence type="predicted"/>
<dbReference type="InterPro" id="IPR053134">
    <property type="entry name" value="RNA-dir_DNA_polymerase"/>
</dbReference>
<feature type="region of interest" description="Disordered" evidence="1">
    <location>
        <begin position="496"/>
        <end position="523"/>
    </location>
</feature>
<dbReference type="Proteomes" id="UP001151760">
    <property type="component" value="Unassembled WGS sequence"/>
</dbReference>
<dbReference type="Pfam" id="PF14223">
    <property type="entry name" value="Retrotran_gag_2"/>
    <property type="match status" value="1"/>
</dbReference>
<feature type="compositionally biased region" description="Basic residues" evidence="1">
    <location>
        <begin position="470"/>
        <end position="479"/>
    </location>
</feature>
<accession>A0ABQ4ZPF1</accession>
<sequence>MLQADHQRQVQLTKALKLLKGLQTQMVVVQRLAWTPQKGHLLSIMGYSQLADCIDLLFCLATSIASFVQAMIDEGVTTALAARDATRNGNDSHTSGMGAKRPVQVARHFKKNCPKLKNNNNRGNRVGNAKAQAKVYAVGNAGANSDNNVITGTFLLNNRHASILFDTGADRSFVSTAFSSRIVITPTALDHDYNVELADGRIVGLTLLFEGNATTPKVDDLFDSCWIEYLFKIDLRSGYYQLRVQEEDIPKTAFRTQYGHYEFQVMSFGLTNAPAVKKEHEEHLRQILKLLKEEELYAKFSMLEFWLSLGTIPRSLWIECRAELCSTPSWLTEGAKIYFAYCDVQEGLGAVLMQRGRKREPLRVWALVMTIGLDLPKQILKAQTEAQKPENIKKEDVGGMLVENSKDLEKLRTEKLEPRADGTLCLNGKSWLPCYGDLRTVIMHESGEHQRPSIQDQGPTSGIRANRGTLNKKNHKITNKHSPTILYKMSQPANDEFSQHLSNDEESNHEDASDTGAAPKQKQQVIPQITAILNIKLPILKKEEYDIWVMEMEHYLEYITNDVWKVIQNGNSKKRVSTGKDGIVQILSPVNPAEIQAVEKERKAKNILLMAIPKEHMRRFHGMDDAKEIWEAIRTRFGGNANSKKMQKVVFKQQFEAFTISSSEGLKKDMTDSNNYFLSWKLMVLKYQQKMQIISFLDLCLQHGPIWQ</sequence>
<dbReference type="PANTHER" id="PTHR24559:SF444">
    <property type="entry name" value="REVERSE TRANSCRIPTASE DOMAIN-CONTAINING PROTEIN"/>
    <property type="match status" value="1"/>
</dbReference>
<dbReference type="SUPFAM" id="SSF56672">
    <property type="entry name" value="DNA/RNA polymerases"/>
    <property type="match status" value="1"/>
</dbReference>
<dbReference type="PROSITE" id="PS00141">
    <property type="entry name" value="ASP_PROTEASE"/>
    <property type="match status" value="1"/>
</dbReference>
<keyword evidence="2" id="KW-0548">Nucleotidyltransferase</keyword>
<dbReference type="CDD" id="cd01647">
    <property type="entry name" value="RT_LTR"/>
    <property type="match status" value="1"/>
</dbReference>
<gene>
    <name evidence="2" type="ORF">Tco_0774441</name>
</gene>
<keyword evidence="2" id="KW-0695">RNA-directed DNA polymerase</keyword>
<evidence type="ECO:0000313" key="3">
    <source>
        <dbReference type="Proteomes" id="UP001151760"/>
    </source>
</evidence>
<evidence type="ECO:0000256" key="1">
    <source>
        <dbReference type="SAM" id="MobiDB-lite"/>
    </source>
</evidence>
<dbReference type="InterPro" id="IPR043502">
    <property type="entry name" value="DNA/RNA_pol_sf"/>
</dbReference>
<dbReference type="Gene3D" id="3.10.10.10">
    <property type="entry name" value="HIV Type 1 Reverse Transcriptase, subunit A, domain 1"/>
    <property type="match status" value="1"/>
</dbReference>
<evidence type="ECO:0000313" key="2">
    <source>
        <dbReference type="EMBL" id="GJS91805.1"/>
    </source>
</evidence>
<dbReference type="Pfam" id="PF08284">
    <property type="entry name" value="RVP_2"/>
    <property type="match status" value="1"/>
</dbReference>
<dbReference type="InterPro" id="IPR043128">
    <property type="entry name" value="Rev_trsase/Diguanyl_cyclase"/>
</dbReference>
<protein>
    <submittedName>
        <fullName evidence="2">Reverse transcriptase domain-containing protein</fullName>
    </submittedName>
</protein>
<dbReference type="PANTHER" id="PTHR24559">
    <property type="entry name" value="TRANSPOSON TY3-I GAG-POL POLYPROTEIN"/>
    <property type="match status" value="1"/>
</dbReference>
<keyword evidence="3" id="KW-1185">Reference proteome</keyword>
<keyword evidence="2" id="KW-0808">Transferase</keyword>
<dbReference type="GO" id="GO:0003964">
    <property type="term" value="F:RNA-directed DNA polymerase activity"/>
    <property type="evidence" value="ECO:0007669"/>
    <property type="project" value="UniProtKB-KW"/>
</dbReference>
<dbReference type="EMBL" id="BQNB010011534">
    <property type="protein sequence ID" value="GJS91805.1"/>
    <property type="molecule type" value="Genomic_DNA"/>
</dbReference>
<dbReference type="InterPro" id="IPR001969">
    <property type="entry name" value="Aspartic_peptidase_AS"/>
</dbReference>
<dbReference type="Gene3D" id="3.30.70.270">
    <property type="match status" value="1"/>
</dbReference>
<reference evidence="2" key="1">
    <citation type="journal article" date="2022" name="Int. J. Mol. Sci.">
        <title>Draft Genome of Tanacetum Coccineum: Genomic Comparison of Closely Related Tanacetum-Family Plants.</title>
        <authorList>
            <person name="Yamashiro T."/>
            <person name="Shiraishi A."/>
            <person name="Nakayama K."/>
            <person name="Satake H."/>
        </authorList>
    </citation>
    <scope>NUCLEOTIDE SEQUENCE</scope>
</reference>
<organism evidence="2 3">
    <name type="scientific">Tanacetum coccineum</name>
    <dbReference type="NCBI Taxonomy" id="301880"/>
    <lineage>
        <taxon>Eukaryota</taxon>
        <taxon>Viridiplantae</taxon>
        <taxon>Streptophyta</taxon>
        <taxon>Embryophyta</taxon>
        <taxon>Tracheophyta</taxon>
        <taxon>Spermatophyta</taxon>
        <taxon>Magnoliopsida</taxon>
        <taxon>eudicotyledons</taxon>
        <taxon>Gunneridae</taxon>
        <taxon>Pentapetalae</taxon>
        <taxon>asterids</taxon>
        <taxon>campanulids</taxon>
        <taxon>Asterales</taxon>
        <taxon>Asteraceae</taxon>
        <taxon>Asteroideae</taxon>
        <taxon>Anthemideae</taxon>
        <taxon>Anthemidinae</taxon>
        <taxon>Tanacetum</taxon>
    </lineage>
</organism>
<feature type="region of interest" description="Disordered" evidence="1">
    <location>
        <begin position="448"/>
        <end position="479"/>
    </location>
</feature>